<name>A0A9E7ESR0_9LILI</name>
<dbReference type="AlphaFoldDB" id="A0A9E7ESR0"/>
<protein>
    <recommendedName>
        <fullName evidence="4">fructose-bisphosphate aldolase</fullName>
        <ecNumber evidence="4">4.1.2.13</ecNumber>
    </recommendedName>
</protein>
<dbReference type="Proteomes" id="UP001055439">
    <property type="component" value="Chromosome 10"/>
</dbReference>
<comment type="catalytic activity">
    <reaction evidence="1">
        <text>beta-D-fructose 1,6-bisphosphate = D-glyceraldehyde 3-phosphate + dihydroxyacetone phosphate</text>
        <dbReference type="Rhea" id="RHEA:14729"/>
        <dbReference type="ChEBI" id="CHEBI:32966"/>
        <dbReference type="ChEBI" id="CHEBI:57642"/>
        <dbReference type="ChEBI" id="CHEBI:59776"/>
        <dbReference type="EC" id="4.1.2.13"/>
    </reaction>
</comment>
<dbReference type="OrthoDB" id="1693799at2759"/>
<evidence type="ECO:0000313" key="7">
    <source>
        <dbReference type="EMBL" id="URD82703.1"/>
    </source>
</evidence>
<dbReference type="Gene3D" id="3.20.20.70">
    <property type="entry name" value="Aldolase class I"/>
    <property type="match status" value="1"/>
</dbReference>
<keyword evidence="8" id="KW-1185">Reference proteome</keyword>
<dbReference type="InterPro" id="IPR013785">
    <property type="entry name" value="Aldolase_TIM"/>
</dbReference>
<reference evidence="7" key="1">
    <citation type="submission" date="2022-05" db="EMBL/GenBank/DDBJ databases">
        <title>The Musa troglodytarum L. genome provides insights into the mechanism of non-climacteric behaviour and enrichment of carotenoids.</title>
        <authorList>
            <person name="Wang J."/>
        </authorList>
    </citation>
    <scope>NUCLEOTIDE SEQUENCE</scope>
    <source>
        <tissue evidence="7">Leaf</tissue>
    </source>
</reference>
<proteinExistence type="inferred from homology"/>
<dbReference type="SUPFAM" id="SSF51569">
    <property type="entry name" value="Aldolase"/>
    <property type="match status" value="1"/>
</dbReference>
<evidence type="ECO:0000256" key="3">
    <source>
        <dbReference type="ARBA" id="ARBA00010387"/>
    </source>
</evidence>
<gene>
    <name evidence="7" type="ORF">MUK42_09782</name>
</gene>
<dbReference type="EMBL" id="CP097503">
    <property type="protein sequence ID" value="URD82703.1"/>
    <property type="molecule type" value="Genomic_DNA"/>
</dbReference>
<dbReference type="GO" id="GO:0006096">
    <property type="term" value="P:glycolytic process"/>
    <property type="evidence" value="ECO:0007669"/>
    <property type="project" value="UniProtKB-KW"/>
</dbReference>
<keyword evidence="6" id="KW-0456">Lyase</keyword>
<comment type="similarity">
    <text evidence="3">Belongs to the class I fructose-bisphosphate aldolase family.</text>
</comment>
<dbReference type="GO" id="GO:0004332">
    <property type="term" value="F:fructose-bisphosphate aldolase activity"/>
    <property type="evidence" value="ECO:0007669"/>
    <property type="project" value="UniProtKB-EC"/>
</dbReference>
<evidence type="ECO:0000313" key="8">
    <source>
        <dbReference type="Proteomes" id="UP001055439"/>
    </source>
</evidence>
<accession>A0A9E7ESR0</accession>
<evidence type="ECO:0000256" key="5">
    <source>
        <dbReference type="ARBA" id="ARBA00023152"/>
    </source>
</evidence>
<evidence type="ECO:0000256" key="2">
    <source>
        <dbReference type="ARBA" id="ARBA00004714"/>
    </source>
</evidence>
<evidence type="ECO:0000256" key="6">
    <source>
        <dbReference type="ARBA" id="ARBA00023239"/>
    </source>
</evidence>
<evidence type="ECO:0000256" key="4">
    <source>
        <dbReference type="ARBA" id="ARBA00013068"/>
    </source>
</evidence>
<organism evidence="7 8">
    <name type="scientific">Musa troglodytarum</name>
    <name type="common">fe'i banana</name>
    <dbReference type="NCBI Taxonomy" id="320322"/>
    <lineage>
        <taxon>Eukaryota</taxon>
        <taxon>Viridiplantae</taxon>
        <taxon>Streptophyta</taxon>
        <taxon>Embryophyta</taxon>
        <taxon>Tracheophyta</taxon>
        <taxon>Spermatophyta</taxon>
        <taxon>Magnoliopsida</taxon>
        <taxon>Liliopsida</taxon>
        <taxon>Zingiberales</taxon>
        <taxon>Musaceae</taxon>
        <taxon>Musa</taxon>
    </lineage>
</organism>
<comment type="pathway">
    <text evidence="2">Carbohydrate degradation; glycolysis; D-glyceraldehyde 3-phosphate and glycerone phosphate from D-glucose: step 4/4.</text>
</comment>
<dbReference type="Pfam" id="PF00274">
    <property type="entry name" value="Glycolytic"/>
    <property type="match status" value="1"/>
</dbReference>
<dbReference type="EC" id="4.1.2.13" evidence="4"/>
<keyword evidence="5" id="KW-0324">Glycolysis</keyword>
<evidence type="ECO:0000256" key="1">
    <source>
        <dbReference type="ARBA" id="ARBA00000441"/>
    </source>
</evidence>
<dbReference type="PANTHER" id="PTHR11627">
    <property type="entry name" value="FRUCTOSE-BISPHOSPHATE ALDOLASE"/>
    <property type="match status" value="1"/>
</dbReference>
<sequence>MGTPGSESAKLAPEVAAEHTVRALQRTVPAAVPAIGFLSGGQCEEEAALNLNAMNKLQGEEAMVAGRSTLEAWAGEEENVEKARTAFLARCKAQHLGRTRVMLLGVEVSQRASMSRTTSIDHSLPTPFFFLFVMTSEVEVMPEPGIFNSVDDSIAQDWKMSSSSSVDDRISQIRGHIMIKSMGVSHRS</sequence>
<dbReference type="InterPro" id="IPR000741">
    <property type="entry name" value="FBA_I"/>
</dbReference>